<gene>
    <name evidence="2" type="ORF">KYY02_24890</name>
</gene>
<evidence type="ECO:0000313" key="2">
    <source>
        <dbReference type="EMBL" id="MEZ3181791.1"/>
    </source>
</evidence>
<sequence length="85" mass="8963">MDKSQLARAAVDKAAQEGHDIRQEDAEQLIDALFGTVGMAGVIAEALKRGETVVAGSFGRFHTDEGSAAFQPGKALTEYLRGSTP</sequence>
<evidence type="ECO:0000256" key="1">
    <source>
        <dbReference type="SAM" id="MobiDB-lite"/>
    </source>
</evidence>
<keyword evidence="3" id="KW-1185">Reference proteome</keyword>
<dbReference type="SUPFAM" id="SSF47729">
    <property type="entry name" value="IHF-like DNA-binding proteins"/>
    <property type="match status" value="1"/>
</dbReference>
<evidence type="ECO:0000313" key="3">
    <source>
        <dbReference type="Proteomes" id="UP001567537"/>
    </source>
</evidence>
<organism evidence="2 3">
    <name type="scientific">Streptomyces pimonensis</name>
    <dbReference type="NCBI Taxonomy" id="2860288"/>
    <lineage>
        <taxon>Bacteria</taxon>
        <taxon>Bacillati</taxon>
        <taxon>Actinomycetota</taxon>
        <taxon>Actinomycetes</taxon>
        <taxon>Kitasatosporales</taxon>
        <taxon>Streptomycetaceae</taxon>
        <taxon>Streptomyces</taxon>
    </lineage>
</organism>
<evidence type="ECO:0008006" key="4">
    <source>
        <dbReference type="Google" id="ProtNLM"/>
    </source>
</evidence>
<comment type="caution">
    <text evidence="2">The sequence shown here is derived from an EMBL/GenBank/DDBJ whole genome shotgun (WGS) entry which is preliminary data.</text>
</comment>
<dbReference type="RefSeq" id="WP_371241730.1">
    <property type="nucleotide sequence ID" value="NZ_JAHWZY010000030.1"/>
</dbReference>
<proteinExistence type="predicted"/>
<dbReference type="EMBL" id="JAHWZY010000030">
    <property type="protein sequence ID" value="MEZ3181791.1"/>
    <property type="molecule type" value="Genomic_DNA"/>
</dbReference>
<name>A0ABV4J4D3_9ACTN</name>
<dbReference type="Gene3D" id="4.10.520.10">
    <property type="entry name" value="IHF-like DNA-binding proteins"/>
    <property type="match status" value="1"/>
</dbReference>
<feature type="region of interest" description="Disordered" evidence="1">
    <location>
        <begin position="1"/>
        <end position="22"/>
    </location>
</feature>
<dbReference type="InterPro" id="IPR010992">
    <property type="entry name" value="IHF-like_DNA-bd_dom_sf"/>
</dbReference>
<accession>A0ABV4J4D3</accession>
<protein>
    <recommendedName>
        <fullName evidence="4">DNA-binding protein</fullName>
    </recommendedName>
</protein>
<reference evidence="2 3" key="1">
    <citation type="journal article" date="2021" name="Res Sq">
        <title>Streptomyces Pimoensis sp. nov., Isolated From the Taklimakan Desert in Xinjiang, China.</title>
        <authorList>
            <person name="Zhang P."/>
            <person name="Luo X."/>
            <person name="Luo X."/>
            <person name="Liu Z."/>
            <person name="Xia Z."/>
            <person name="Wan C."/>
            <person name="zhang L."/>
        </authorList>
    </citation>
    <scope>NUCLEOTIDE SEQUENCE [LARGE SCALE GENOMIC DNA]</scope>
    <source>
        <strain evidence="2 3">TRM75549</strain>
    </source>
</reference>
<dbReference type="Proteomes" id="UP001567537">
    <property type="component" value="Unassembled WGS sequence"/>
</dbReference>